<evidence type="ECO:0000313" key="6">
    <source>
        <dbReference type="Proteomes" id="UP000182360"/>
    </source>
</evidence>
<reference evidence="5 6" key="1">
    <citation type="submission" date="2016-10" db="EMBL/GenBank/DDBJ databases">
        <authorList>
            <person name="de Groot N.N."/>
        </authorList>
    </citation>
    <scope>NUCLEOTIDE SEQUENCE [LARGE SCALE GENOMIC DNA]</scope>
    <source>
        <strain evidence="5 6">B25</strain>
    </source>
</reference>
<dbReference type="PROSITE" id="PS51257">
    <property type="entry name" value="PROKAR_LIPOPROTEIN"/>
    <property type="match status" value="1"/>
</dbReference>
<comment type="similarity">
    <text evidence="2">Belongs to the bacterial solute-binding protein 2 family.</text>
</comment>
<keyword evidence="3" id="KW-0732">Signal</keyword>
<proteinExistence type="inferred from homology"/>
<dbReference type="RefSeq" id="WP_074642677.1">
    <property type="nucleotide sequence ID" value="NZ_AP025286.1"/>
</dbReference>
<dbReference type="Pfam" id="PF13407">
    <property type="entry name" value="Peripla_BP_4"/>
    <property type="match status" value="1"/>
</dbReference>
<name>A0A1H9F0G2_9SPIR</name>
<dbReference type="AlphaFoldDB" id="A0A1H9F0G2"/>
<dbReference type="Gene3D" id="3.40.50.2300">
    <property type="match status" value="2"/>
</dbReference>
<dbReference type="InterPro" id="IPR025997">
    <property type="entry name" value="SBP_2_dom"/>
</dbReference>
<dbReference type="PANTHER" id="PTHR46847">
    <property type="entry name" value="D-ALLOSE-BINDING PERIPLASMIC PROTEIN-RELATED"/>
    <property type="match status" value="1"/>
</dbReference>
<dbReference type="InterPro" id="IPR028082">
    <property type="entry name" value="Peripla_BP_I"/>
</dbReference>
<organism evidence="5 6">
    <name type="scientific">Treponema bryantii</name>
    <dbReference type="NCBI Taxonomy" id="163"/>
    <lineage>
        <taxon>Bacteria</taxon>
        <taxon>Pseudomonadati</taxon>
        <taxon>Spirochaetota</taxon>
        <taxon>Spirochaetia</taxon>
        <taxon>Spirochaetales</taxon>
        <taxon>Treponemataceae</taxon>
        <taxon>Treponema</taxon>
    </lineage>
</organism>
<evidence type="ECO:0000256" key="3">
    <source>
        <dbReference type="ARBA" id="ARBA00022729"/>
    </source>
</evidence>
<protein>
    <submittedName>
        <fullName evidence="5">Monosaccharide ABC transporter substrate-binding protein, CUT2 family</fullName>
    </submittedName>
</protein>
<comment type="subcellular location">
    <subcellularLocation>
        <location evidence="1">Cell envelope</location>
    </subcellularLocation>
</comment>
<dbReference type="OrthoDB" id="366967at2"/>
<evidence type="ECO:0000256" key="1">
    <source>
        <dbReference type="ARBA" id="ARBA00004196"/>
    </source>
</evidence>
<dbReference type="CDD" id="cd01536">
    <property type="entry name" value="PBP1_ABC_sugar_binding-like"/>
    <property type="match status" value="1"/>
</dbReference>
<dbReference type="SUPFAM" id="SSF53822">
    <property type="entry name" value="Periplasmic binding protein-like I"/>
    <property type="match status" value="1"/>
</dbReference>
<gene>
    <name evidence="5" type="ORF">SAMN04487977_103346</name>
</gene>
<evidence type="ECO:0000259" key="4">
    <source>
        <dbReference type="Pfam" id="PF13407"/>
    </source>
</evidence>
<feature type="domain" description="Periplasmic binding protein" evidence="4">
    <location>
        <begin position="39"/>
        <end position="285"/>
    </location>
</feature>
<sequence length="378" mass="40507">MRKILSMLVTVALLGTALVSCSKKQAGSSASSEEKKIKIGVSIWSSTDTLGSQCKRIVDAAAKALDVQVMYVDQGHISENVTSSAETLSAAGCDGIIICNSASAEMTSVINTCTQNKVYCAQFFRIISEETNPNEYALAARSPYFVGAVHENEVENGEKLVTILAEKGNKKIALEGWEAGDATFLLRWKGYKQGVEKWNASHSNKIELLEPQYGGTTSDTGRSTAEAIINANPDIDALIVAGGGGDTLVGALAAIESMGKKGKIAVVSTDFLADLDEQLKSGGMAAESGGHYCDPLIAFMLVYNAIKGNYAVSTNGFYDVNFPYLYVASPEDYASYAKYFVDALPYNQEELRAMAALSEKELEVATAKLSIEDVKSRR</sequence>
<dbReference type="GO" id="GO:0030313">
    <property type="term" value="C:cell envelope"/>
    <property type="evidence" value="ECO:0007669"/>
    <property type="project" value="UniProtKB-SubCell"/>
</dbReference>
<evidence type="ECO:0000313" key="5">
    <source>
        <dbReference type="EMBL" id="SEQ31357.1"/>
    </source>
</evidence>
<dbReference type="PANTHER" id="PTHR46847:SF1">
    <property type="entry name" value="D-ALLOSE-BINDING PERIPLASMIC PROTEIN-RELATED"/>
    <property type="match status" value="1"/>
</dbReference>
<accession>A0A1H9F0G2</accession>
<keyword evidence="6" id="KW-1185">Reference proteome</keyword>
<dbReference type="EMBL" id="FOFU01000003">
    <property type="protein sequence ID" value="SEQ31357.1"/>
    <property type="molecule type" value="Genomic_DNA"/>
</dbReference>
<evidence type="ECO:0000256" key="2">
    <source>
        <dbReference type="ARBA" id="ARBA00007639"/>
    </source>
</evidence>
<dbReference type="Proteomes" id="UP000182360">
    <property type="component" value="Unassembled WGS sequence"/>
</dbReference>
<dbReference type="GO" id="GO:0030246">
    <property type="term" value="F:carbohydrate binding"/>
    <property type="evidence" value="ECO:0007669"/>
    <property type="project" value="UniProtKB-ARBA"/>
</dbReference>